<dbReference type="AlphaFoldDB" id="A0A087V1U5"/>
<evidence type="ECO:0000313" key="2">
    <source>
        <dbReference type="Proteomes" id="UP000054359"/>
    </source>
</evidence>
<keyword evidence="2" id="KW-1185">Reference proteome</keyword>
<organism evidence="1 2">
    <name type="scientific">Stegodyphus mimosarum</name>
    <name type="common">African social velvet spider</name>
    <dbReference type="NCBI Taxonomy" id="407821"/>
    <lineage>
        <taxon>Eukaryota</taxon>
        <taxon>Metazoa</taxon>
        <taxon>Ecdysozoa</taxon>
        <taxon>Arthropoda</taxon>
        <taxon>Chelicerata</taxon>
        <taxon>Arachnida</taxon>
        <taxon>Araneae</taxon>
        <taxon>Araneomorphae</taxon>
        <taxon>Entelegynae</taxon>
        <taxon>Eresoidea</taxon>
        <taxon>Eresidae</taxon>
        <taxon>Stegodyphus</taxon>
    </lineage>
</organism>
<gene>
    <name evidence="1" type="ORF">X975_11556</name>
</gene>
<name>A0A087V1U5_STEMI</name>
<feature type="non-terminal residue" evidence="1">
    <location>
        <position position="41"/>
    </location>
</feature>
<evidence type="ECO:0000313" key="1">
    <source>
        <dbReference type="EMBL" id="KFM83584.1"/>
    </source>
</evidence>
<accession>A0A087V1U5</accession>
<protein>
    <submittedName>
        <fullName evidence="1">Uncharacterized protein</fullName>
    </submittedName>
</protein>
<dbReference type="EMBL" id="KL868820">
    <property type="protein sequence ID" value="KFM83584.1"/>
    <property type="molecule type" value="Genomic_DNA"/>
</dbReference>
<reference evidence="1 2" key="1">
    <citation type="submission" date="2013-11" db="EMBL/GenBank/DDBJ databases">
        <title>Genome sequencing of Stegodyphus mimosarum.</title>
        <authorList>
            <person name="Bechsgaard J."/>
        </authorList>
    </citation>
    <scope>NUCLEOTIDE SEQUENCE [LARGE SCALE GENOMIC DNA]</scope>
</reference>
<dbReference type="Proteomes" id="UP000054359">
    <property type="component" value="Unassembled WGS sequence"/>
</dbReference>
<proteinExistence type="predicted"/>
<sequence>MSCSYAEILKCESQQNDNSKRIENLAEDVTEQLQNAAIKFK</sequence>